<evidence type="ECO:0000313" key="4">
    <source>
        <dbReference type="EMBL" id="GEM00107.1"/>
    </source>
</evidence>
<protein>
    <submittedName>
        <fullName evidence="4">Fe-S cluster assembly protein SufD</fullName>
    </submittedName>
</protein>
<feature type="compositionally biased region" description="Low complexity" evidence="2">
    <location>
        <begin position="1"/>
        <end position="15"/>
    </location>
</feature>
<feature type="region of interest" description="Disordered" evidence="2">
    <location>
        <begin position="1"/>
        <end position="44"/>
    </location>
</feature>
<keyword evidence="5" id="KW-1185">Reference proteome</keyword>
<comment type="similarity">
    <text evidence="1">Belongs to the iron-sulfur cluster assembly SufBD family.</text>
</comment>
<sequence length="432" mass="45921">MTTTTDLSTDHSLATADGSHSHGVGPLPEASRASRPTSFDVADFPVPHGREEEWRFAPVARLAPLFAADTDGVLSGHGVLTTVVEAPEVQVEIVDRDDARLGQAGKPGDRTAAVAWASFPRATVVTIPKEAVVSEVTSIRIEGVEGAGTHEASLDPSATHLLVHAEALSQAVVVIDHLGHAALTETVEIVADEGAHLTVVTVHDWAEGSVHASSHRLRIGRDATVKHIAVTLGGDVVRITPDAEFVGEGATVKMLGLYFADAGQHQEQRLFVDHAVPNCISRVTYKGALQGEGAHTVWVGDVLIRAAAEGTDTYELNRNLVLSDGARADSVPNLEIETGLIEGAGHASATGRFDDEQLFYLRARGIPESDARRLVVRGFFAELIHEIGVPDIEERLIVAIERELEKSMSVLDALSEGAHVEGAEVSVTTERA</sequence>
<feature type="domain" description="SUF system FeS cluster assembly SufBD core" evidence="3">
    <location>
        <begin position="157"/>
        <end position="379"/>
    </location>
</feature>
<dbReference type="InterPro" id="IPR011542">
    <property type="entry name" value="SUF_FeS_clus_asmbl_SufD"/>
</dbReference>
<dbReference type="PANTHER" id="PTHR43575">
    <property type="entry name" value="PROTEIN ABCI7, CHLOROPLASTIC"/>
    <property type="match status" value="1"/>
</dbReference>
<reference evidence="4 5" key="1">
    <citation type="submission" date="2019-07" db="EMBL/GenBank/DDBJ databases">
        <title>Whole genome shotgun sequence of Cellulomonas terrae NBRC 100819.</title>
        <authorList>
            <person name="Hosoyama A."/>
            <person name="Uohara A."/>
            <person name="Ohji S."/>
            <person name="Ichikawa N."/>
        </authorList>
    </citation>
    <scope>NUCLEOTIDE SEQUENCE [LARGE SCALE GENOMIC DNA]</scope>
    <source>
        <strain evidence="4 5">NBRC 100819</strain>
    </source>
</reference>
<dbReference type="InterPro" id="IPR000825">
    <property type="entry name" value="SUF_FeS_clus_asmbl_SufBD_core"/>
</dbReference>
<gene>
    <name evidence="4" type="primary">sufD</name>
    <name evidence="4" type="ORF">CTE05_36530</name>
</gene>
<dbReference type="EMBL" id="BJWH01000027">
    <property type="protein sequence ID" value="GEM00107.1"/>
    <property type="molecule type" value="Genomic_DNA"/>
</dbReference>
<name>A0A511JQ52_9CELL</name>
<proteinExistence type="inferred from homology"/>
<dbReference type="AlphaFoldDB" id="A0A511JQ52"/>
<dbReference type="InterPro" id="IPR037284">
    <property type="entry name" value="SUF_FeS_clus_asmbl_SufBD_sf"/>
</dbReference>
<dbReference type="RefSeq" id="WP_146847707.1">
    <property type="nucleotide sequence ID" value="NZ_BJWH01000027.1"/>
</dbReference>
<dbReference type="SUPFAM" id="SSF101960">
    <property type="entry name" value="Stabilizer of iron transporter SufD"/>
    <property type="match status" value="1"/>
</dbReference>
<evidence type="ECO:0000256" key="2">
    <source>
        <dbReference type="SAM" id="MobiDB-lite"/>
    </source>
</evidence>
<dbReference type="Proteomes" id="UP000321049">
    <property type="component" value="Unassembled WGS sequence"/>
</dbReference>
<dbReference type="InterPro" id="IPR055346">
    <property type="entry name" value="Fe-S_cluster_assembly_SufBD"/>
</dbReference>
<evidence type="ECO:0000313" key="5">
    <source>
        <dbReference type="Proteomes" id="UP000321049"/>
    </source>
</evidence>
<evidence type="ECO:0000259" key="3">
    <source>
        <dbReference type="Pfam" id="PF01458"/>
    </source>
</evidence>
<dbReference type="OrthoDB" id="9803529at2"/>
<accession>A0A511JQ52</accession>
<dbReference type="PANTHER" id="PTHR43575:SF1">
    <property type="entry name" value="PROTEIN ABCI7, CHLOROPLASTIC"/>
    <property type="match status" value="1"/>
</dbReference>
<dbReference type="GO" id="GO:0016226">
    <property type="term" value="P:iron-sulfur cluster assembly"/>
    <property type="evidence" value="ECO:0007669"/>
    <property type="project" value="InterPro"/>
</dbReference>
<evidence type="ECO:0000256" key="1">
    <source>
        <dbReference type="ARBA" id="ARBA00043967"/>
    </source>
</evidence>
<dbReference type="NCBIfam" id="TIGR01981">
    <property type="entry name" value="sufD"/>
    <property type="match status" value="1"/>
</dbReference>
<comment type="caution">
    <text evidence="4">The sequence shown here is derived from an EMBL/GenBank/DDBJ whole genome shotgun (WGS) entry which is preliminary data.</text>
</comment>
<organism evidence="4 5">
    <name type="scientific">Cellulomonas terrae</name>
    <dbReference type="NCBI Taxonomy" id="311234"/>
    <lineage>
        <taxon>Bacteria</taxon>
        <taxon>Bacillati</taxon>
        <taxon>Actinomycetota</taxon>
        <taxon>Actinomycetes</taxon>
        <taxon>Micrococcales</taxon>
        <taxon>Cellulomonadaceae</taxon>
        <taxon>Cellulomonas</taxon>
    </lineage>
</organism>
<dbReference type="Pfam" id="PF01458">
    <property type="entry name" value="SUFBD_core"/>
    <property type="match status" value="1"/>
</dbReference>